<dbReference type="Gramene" id="RZC59180">
    <property type="protein sequence ID" value="RZC59180"/>
    <property type="gene ID" value="C5167_006478"/>
</dbReference>
<keyword evidence="2" id="KW-1185">Reference proteome</keyword>
<gene>
    <name evidence="1" type="ORF">C5167_006478</name>
</gene>
<name>A0A4Y7JGM2_PAPSO</name>
<accession>A0A4Y7JGM2</accession>
<dbReference type="Proteomes" id="UP000316621">
    <property type="component" value="Chromosome 4"/>
</dbReference>
<dbReference type="EMBL" id="CM010718">
    <property type="protein sequence ID" value="RZC59180.1"/>
    <property type="molecule type" value="Genomic_DNA"/>
</dbReference>
<protein>
    <submittedName>
        <fullName evidence="1">Uncharacterized protein</fullName>
    </submittedName>
</protein>
<sequence>MSHIKSSTNDSVPSTSCSFAVLCGFSTSQETGTTLSGDAELAHMVKQLSLVEVKLPIPL</sequence>
<evidence type="ECO:0000313" key="2">
    <source>
        <dbReference type="Proteomes" id="UP000316621"/>
    </source>
</evidence>
<reference evidence="1 2" key="1">
    <citation type="journal article" date="2018" name="Science">
        <title>The opium poppy genome and morphinan production.</title>
        <authorList>
            <person name="Guo L."/>
            <person name="Winzer T."/>
            <person name="Yang X."/>
            <person name="Li Y."/>
            <person name="Ning Z."/>
            <person name="He Z."/>
            <person name="Teodor R."/>
            <person name="Lu Y."/>
            <person name="Bowser T.A."/>
            <person name="Graham I.A."/>
            <person name="Ye K."/>
        </authorList>
    </citation>
    <scope>NUCLEOTIDE SEQUENCE [LARGE SCALE GENOMIC DNA]</scope>
    <source>
        <strain evidence="2">cv. HN1</strain>
        <tissue evidence="1">Leaves</tissue>
    </source>
</reference>
<organism evidence="1 2">
    <name type="scientific">Papaver somniferum</name>
    <name type="common">Opium poppy</name>
    <dbReference type="NCBI Taxonomy" id="3469"/>
    <lineage>
        <taxon>Eukaryota</taxon>
        <taxon>Viridiplantae</taxon>
        <taxon>Streptophyta</taxon>
        <taxon>Embryophyta</taxon>
        <taxon>Tracheophyta</taxon>
        <taxon>Spermatophyta</taxon>
        <taxon>Magnoliopsida</taxon>
        <taxon>Ranunculales</taxon>
        <taxon>Papaveraceae</taxon>
        <taxon>Papaveroideae</taxon>
        <taxon>Papaver</taxon>
    </lineage>
</organism>
<evidence type="ECO:0000313" key="1">
    <source>
        <dbReference type="EMBL" id="RZC59180.1"/>
    </source>
</evidence>
<proteinExistence type="predicted"/>
<dbReference type="AlphaFoldDB" id="A0A4Y7JGM2"/>